<evidence type="ECO:0000256" key="1">
    <source>
        <dbReference type="ARBA" id="ARBA00010111"/>
    </source>
</evidence>
<sequence length="81" mass="9404">MFLSHRLKPQPHHIFLFSLQNNPGKSEHSLIRELDDCSSSATMLLLPKRTYQPNYIKRKRTHGFFETKGGRKVIAQRIAKG</sequence>
<dbReference type="GO" id="GO:1990904">
    <property type="term" value="C:ribonucleoprotein complex"/>
    <property type="evidence" value="ECO:0007669"/>
    <property type="project" value="UniProtKB-KW"/>
</dbReference>
<dbReference type="GO" id="GO:0006412">
    <property type="term" value="P:translation"/>
    <property type="evidence" value="ECO:0007669"/>
    <property type="project" value="InterPro"/>
</dbReference>
<dbReference type="PANTHER" id="PTHR14503">
    <property type="entry name" value="MITOCHONDRIAL RIBOSOMAL PROTEIN 34 FAMILY MEMBER"/>
    <property type="match status" value="1"/>
</dbReference>
<evidence type="ECO:0008006" key="6">
    <source>
        <dbReference type="Google" id="ProtNLM"/>
    </source>
</evidence>
<dbReference type="Proteomes" id="UP000607653">
    <property type="component" value="Unassembled WGS sequence"/>
</dbReference>
<dbReference type="Gene3D" id="1.10.287.3980">
    <property type="match status" value="1"/>
</dbReference>
<evidence type="ECO:0000313" key="4">
    <source>
        <dbReference type="EMBL" id="DAD18654.1"/>
    </source>
</evidence>
<dbReference type="NCBIfam" id="TIGR01030">
    <property type="entry name" value="rpmH_bact"/>
    <property type="match status" value="1"/>
</dbReference>
<proteinExistence type="inferred from homology"/>
<accession>A0A822XB64</accession>
<dbReference type="PANTHER" id="PTHR14503:SF12">
    <property type="entry name" value="RIBOSOMAL PROTEIN L34"/>
    <property type="match status" value="1"/>
</dbReference>
<evidence type="ECO:0000256" key="3">
    <source>
        <dbReference type="ARBA" id="ARBA00023274"/>
    </source>
</evidence>
<keyword evidence="5" id="KW-1185">Reference proteome</keyword>
<dbReference type="AlphaFoldDB" id="A0A822XB64"/>
<evidence type="ECO:0000313" key="5">
    <source>
        <dbReference type="Proteomes" id="UP000607653"/>
    </source>
</evidence>
<name>A0A822XB64_NELNU</name>
<comment type="caution">
    <text evidence="4">The sequence shown here is derived from an EMBL/GenBank/DDBJ whole genome shotgun (WGS) entry which is preliminary data.</text>
</comment>
<dbReference type="GO" id="GO:0005840">
    <property type="term" value="C:ribosome"/>
    <property type="evidence" value="ECO:0007669"/>
    <property type="project" value="UniProtKB-KW"/>
</dbReference>
<dbReference type="GO" id="GO:0003735">
    <property type="term" value="F:structural constituent of ribosome"/>
    <property type="evidence" value="ECO:0007669"/>
    <property type="project" value="InterPro"/>
</dbReference>
<dbReference type="Pfam" id="PF00468">
    <property type="entry name" value="Ribosomal_L34"/>
    <property type="match status" value="1"/>
</dbReference>
<organism evidence="4 5">
    <name type="scientific">Nelumbo nucifera</name>
    <name type="common">Sacred lotus</name>
    <dbReference type="NCBI Taxonomy" id="4432"/>
    <lineage>
        <taxon>Eukaryota</taxon>
        <taxon>Viridiplantae</taxon>
        <taxon>Streptophyta</taxon>
        <taxon>Embryophyta</taxon>
        <taxon>Tracheophyta</taxon>
        <taxon>Spermatophyta</taxon>
        <taxon>Magnoliopsida</taxon>
        <taxon>Proteales</taxon>
        <taxon>Nelumbonaceae</taxon>
        <taxon>Nelumbo</taxon>
    </lineage>
</organism>
<reference evidence="4 5" key="1">
    <citation type="journal article" date="2020" name="Mol. Biol. Evol.">
        <title>Distinct Expression and Methylation Patterns for Genes with Different Fates following a Single Whole-Genome Duplication in Flowering Plants.</title>
        <authorList>
            <person name="Shi T."/>
            <person name="Rahmani R.S."/>
            <person name="Gugger P.F."/>
            <person name="Wang M."/>
            <person name="Li H."/>
            <person name="Zhang Y."/>
            <person name="Li Z."/>
            <person name="Wang Q."/>
            <person name="Van de Peer Y."/>
            <person name="Marchal K."/>
            <person name="Chen J."/>
        </authorList>
    </citation>
    <scope>NUCLEOTIDE SEQUENCE [LARGE SCALE GENOMIC DNA]</scope>
    <source>
        <tissue evidence="4">Leaf</tissue>
    </source>
</reference>
<keyword evidence="3" id="KW-0687">Ribonucleoprotein</keyword>
<dbReference type="InterPro" id="IPR000271">
    <property type="entry name" value="Ribosomal_bL34"/>
</dbReference>
<evidence type="ECO:0000256" key="2">
    <source>
        <dbReference type="ARBA" id="ARBA00022980"/>
    </source>
</evidence>
<protein>
    <recommendedName>
        <fullName evidence="6">50S ribosomal protein L34</fullName>
    </recommendedName>
</protein>
<dbReference type="EMBL" id="DUZY01000001">
    <property type="protein sequence ID" value="DAD18654.1"/>
    <property type="molecule type" value="Genomic_DNA"/>
</dbReference>
<comment type="similarity">
    <text evidence="1">Belongs to the bacterial ribosomal protein bL34 family.</text>
</comment>
<keyword evidence="2" id="KW-0689">Ribosomal protein</keyword>
<gene>
    <name evidence="4" type="ORF">HUJ06_020117</name>
</gene>